<dbReference type="WBParaSite" id="PS1159_v2.g23191.t1">
    <property type="protein sequence ID" value="PS1159_v2.g23191.t1"/>
    <property type="gene ID" value="PS1159_v2.g23191"/>
</dbReference>
<reference evidence="2" key="1">
    <citation type="submission" date="2022-11" db="UniProtKB">
        <authorList>
            <consortium name="WormBaseParasite"/>
        </authorList>
    </citation>
    <scope>IDENTIFICATION</scope>
</reference>
<dbReference type="Proteomes" id="UP000887580">
    <property type="component" value="Unplaced"/>
</dbReference>
<evidence type="ECO:0000313" key="1">
    <source>
        <dbReference type="Proteomes" id="UP000887580"/>
    </source>
</evidence>
<proteinExistence type="predicted"/>
<protein>
    <submittedName>
        <fullName evidence="2">Uncharacterized protein</fullName>
    </submittedName>
</protein>
<sequence length="574" mass="66112">MASSLERQEDNNEDVEFFLSAEPYKIDYKGPCTVDIKLLAKMLVIEPFDKRKRSTEISVYSHFVQHKNILFNPFSCESASVALVFPTINACKTVFDIIMGYQVDVKQEVEDGCLNQRQILIPLLHEARTNPTMNKKTKYGIIYVLQDCVAIEDGGNVKSELGDALFNYSLPSSSEPIYIESPDMNITSSLNEYDINTKEKTSKTSPDAFAELIDTEVVKREEPCISMQIVSRKRRKSPEYRSTAVEVKQCNTETLDEQQQLPLVQPETNASTLILQTKKVIQSSHFLVHKITSPGRPRCQLMIFVSDEKNLCYPYAFERKNTLCRFLCMNCQKNRHYAVAHLRCEEDGEYYVELGLIKHICTPVIYVRQRDETIVPCTLYSALFFGAPTKYNDNFGAKWLKHYVITNSFHCSRELPKNTKDSLISKIQTPEIQYIIFDYLIDIKTENLFQFGQTLKKAEFTKLYTDQKYIVQDFISMFPVIEELSLPFYNMVFNSETSKFLAPYERSVKFSKITMVNIANVEVLDLSEFIKKNAAPNSVFKLGFSGNNKIYKEGIKQMLETWVPENEKPTVSFV</sequence>
<evidence type="ECO:0000313" key="2">
    <source>
        <dbReference type="WBParaSite" id="PS1159_v2.g23191.t1"/>
    </source>
</evidence>
<name>A0AC35G407_9BILA</name>
<organism evidence="1 2">
    <name type="scientific">Panagrolaimus sp. PS1159</name>
    <dbReference type="NCBI Taxonomy" id="55785"/>
    <lineage>
        <taxon>Eukaryota</taxon>
        <taxon>Metazoa</taxon>
        <taxon>Ecdysozoa</taxon>
        <taxon>Nematoda</taxon>
        <taxon>Chromadorea</taxon>
        <taxon>Rhabditida</taxon>
        <taxon>Tylenchina</taxon>
        <taxon>Panagrolaimomorpha</taxon>
        <taxon>Panagrolaimoidea</taxon>
        <taxon>Panagrolaimidae</taxon>
        <taxon>Panagrolaimus</taxon>
    </lineage>
</organism>
<accession>A0AC35G407</accession>